<protein>
    <submittedName>
        <fullName evidence="3">Dihydroorotate dehydrogenase, electron transfer subunit, iron-sulfur cluster binding domain protein</fullName>
    </submittedName>
</protein>
<keyword evidence="1" id="KW-0411">Iron-sulfur</keyword>
<accession>A0A0L6W3U6</accession>
<comment type="caution">
    <text evidence="3">The sequence shown here is derived from an EMBL/GenBank/DDBJ whole genome shotgun (WGS) entry which is preliminary data.</text>
</comment>
<dbReference type="InterPro" id="IPR039261">
    <property type="entry name" value="FNR_nucleotide-bd"/>
</dbReference>
<dbReference type="InterPro" id="IPR017927">
    <property type="entry name" value="FAD-bd_FR_type"/>
</dbReference>
<dbReference type="Gene3D" id="3.40.50.80">
    <property type="entry name" value="Nucleotide-binding domain of ferredoxin-NADP reductase (FNR) module"/>
    <property type="match status" value="1"/>
</dbReference>
<dbReference type="PANTHER" id="PTHR43513:SF1">
    <property type="entry name" value="ANAEROBIC SULFITE REDUCTASE SUBUNIT B"/>
    <property type="match status" value="1"/>
</dbReference>
<dbReference type="InterPro" id="IPR017938">
    <property type="entry name" value="Riboflavin_synthase-like_b-brl"/>
</dbReference>
<organism evidence="3 4">
    <name type="scientific">Thermincola ferriacetica</name>
    <dbReference type="NCBI Taxonomy" id="281456"/>
    <lineage>
        <taxon>Bacteria</taxon>
        <taxon>Bacillati</taxon>
        <taxon>Bacillota</taxon>
        <taxon>Clostridia</taxon>
        <taxon>Eubacteriales</taxon>
        <taxon>Thermincolaceae</taxon>
        <taxon>Thermincola</taxon>
    </lineage>
</organism>
<dbReference type="InterPro" id="IPR050353">
    <property type="entry name" value="PyrK_electron_transfer"/>
</dbReference>
<dbReference type="GO" id="GO:0051537">
    <property type="term" value="F:2 iron, 2 sulfur cluster binding"/>
    <property type="evidence" value="ECO:0007669"/>
    <property type="project" value="UniProtKB-KW"/>
</dbReference>
<dbReference type="PROSITE" id="PS51384">
    <property type="entry name" value="FAD_FR"/>
    <property type="match status" value="1"/>
</dbReference>
<dbReference type="SUPFAM" id="SSF63380">
    <property type="entry name" value="Riboflavin synthase domain-like"/>
    <property type="match status" value="1"/>
</dbReference>
<dbReference type="AlphaFoldDB" id="A0A0L6W3U6"/>
<dbReference type="GO" id="GO:0046872">
    <property type="term" value="F:metal ion binding"/>
    <property type="evidence" value="ECO:0007669"/>
    <property type="project" value="UniProtKB-KW"/>
</dbReference>
<evidence type="ECO:0000256" key="1">
    <source>
        <dbReference type="PIRSR" id="PIRSR006816-2"/>
    </source>
</evidence>
<name>A0A0L6W3U6_9FIRM</name>
<keyword evidence="1" id="KW-0479">Metal-binding</keyword>
<dbReference type="RefSeq" id="WP_013120808.1">
    <property type="nucleotide sequence ID" value="NZ_LGTE01000005.1"/>
</dbReference>
<dbReference type="GO" id="GO:0050660">
    <property type="term" value="F:flavin adenine dinucleotide binding"/>
    <property type="evidence" value="ECO:0007669"/>
    <property type="project" value="InterPro"/>
</dbReference>
<dbReference type="GO" id="GO:0016491">
    <property type="term" value="F:oxidoreductase activity"/>
    <property type="evidence" value="ECO:0007669"/>
    <property type="project" value="InterPro"/>
</dbReference>
<dbReference type="InterPro" id="IPR019480">
    <property type="entry name" value="Dihydroorotate_DH_Fe-S-bd"/>
</dbReference>
<evidence type="ECO:0000259" key="2">
    <source>
        <dbReference type="PROSITE" id="PS51384"/>
    </source>
</evidence>
<proteinExistence type="predicted"/>
<feature type="binding site" evidence="1">
    <location>
        <position position="260"/>
    </location>
    <ligand>
        <name>[2Fe-2S] cluster</name>
        <dbReference type="ChEBI" id="CHEBI:190135"/>
    </ligand>
</feature>
<dbReference type="PRINTS" id="PR00406">
    <property type="entry name" value="CYTB5RDTASE"/>
</dbReference>
<dbReference type="SUPFAM" id="SSF52343">
    <property type="entry name" value="Ferredoxin reductase-like, C-terminal NADP-linked domain"/>
    <property type="match status" value="1"/>
</dbReference>
<dbReference type="Gene3D" id="2.40.30.10">
    <property type="entry name" value="Translation factors"/>
    <property type="match status" value="1"/>
</dbReference>
<reference evidence="4" key="1">
    <citation type="submission" date="2015-07" db="EMBL/GenBank/DDBJ databases">
        <title>Complete Genome of Thermincola ferriacetica strain Z-0001T.</title>
        <authorList>
            <person name="Lusk B."/>
            <person name="Badalamenti J.P."/>
            <person name="Parameswaran P."/>
            <person name="Bond D.R."/>
            <person name="Torres C.I."/>
        </authorList>
    </citation>
    <scope>NUCLEOTIDE SEQUENCE [LARGE SCALE GENOMIC DNA]</scope>
    <source>
        <strain evidence="4">Z-0001</strain>
    </source>
</reference>
<dbReference type="PANTHER" id="PTHR43513">
    <property type="entry name" value="DIHYDROOROTATE DEHYDROGENASE B (NAD(+)), ELECTRON TRANSFER SUBUNIT"/>
    <property type="match status" value="1"/>
</dbReference>
<gene>
    <name evidence="3" type="ORF">Tfer_1135</name>
</gene>
<feature type="binding site" evidence="1">
    <location>
        <position position="268"/>
    </location>
    <ligand>
        <name>[2Fe-2S] cluster</name>
        <dbReference type="ChEBI" id="CHEBI:190135"/>
    </ligand>
</feature>
<evidence type="ECO:0000313" key="4">
    <source>
        <dbReference type="Proteomes" id="UP000037175"/>
    </source>
</evidence>
<dbReference type="PIRSF" id="PIRSF006816">
    <property type="entry name" value="Cyc3_hyd_g"/>
    <property type="match status" value="1"/>
</dbReference>
<keyword evidence="1" id="KW-0001">2Fe-2S</keyword>
<dbReference type="Proteomes" id="UP000037175">
    <property type="component" value="Unassembled WGS sequence"/>
</dbReference>
<dbReference type="Pfam" id="PF00175">
    <property type="entry name" value="NAD_binding_1"/>
    <property type="match status" value="1"/>
</dbReference>
<dbReference type="GO" id="GO:0006221">
    <property type="term" value="P:pyrimidine nucleotide biosynthetic process"/>
    <property type="evidence" value="ECO:0007669"/>
    <property type="project" value="InterPro"/>
</dbReference>
<dbReference type="Pfam" id="PF10418">
    <property type="entry name" value="DHODB_Fe-S_bind"/>
    <property type="match status" value="1"/>
</dbReference>
<keyword evidence="1" id="KW-0408">Iron</keyword>
<dbReference type="InterPro" id="IPR012165">
    <property type="entry name" value="Cyt_c3_hydrogenase_gsu"/>
</dbReference>
<sequence length="286" mass="32045">MSCNCNTREVASPLLPYIATVNKIIEETPTIKTFQVTFDEPGILENFGNKPGQCAMLSILGVGEGMISITSSPTRKGMLEFTIAKVGRLTSVIHELEVGDKMAIRGPYGNHFPFEEMKGKNCLFVAGGVGLAPLRSLIDYVLDNRDDYGRVDIVYGARCYDMLCFKYDLFDRWPKIKDTHVHVTLDREDPKWDGRVGFITLDWLQEICPSVENTVPVTCGPPIMIKLQLENFKKMGFKPEEIITTLEMNMRCGVGKCGRCNIGEKYICVDGPVFNAAQIQKLPPEY</sequence>
<keyword evidence="4" id="KW-1185">Reference proteome</keyword>
<dbReference type="EMBL" id="LGTE01000005">
    <property type="protein sequence ID" value="KNZ70257.1"/>
    <property type="molecule type" value="Genomic_DNA"/>
</dbReference>
<comment type="cofactor">
    <cofactor evidence="1">
        <name>[2Fe-2S] cluster</name>
        <dbReference type="ChEBI" id="CHEBI:190135"/>
    </cofactor>
    <text evidence="1">Binds 1 [2Fe-2S] cluster per subunit.</text>
</comment>
<feature type="binding site" evidence="1">
    <location>
        <position position="252"/>
    </location>
    <ligand>
        <name>[2Fe-2S] cluster</name>
        <dbReference type="ChEBI" id="CHEBI:190135"/>
    </ligand>
</feature>
<dbReference type="CDD" id="cd06221">
    <property type="entry name" value="sulfite_reductase_like"/>
    <property type="match status" value="1"/>
</dbReference>
<feature type="domain" description="FAD-binding FR-type" evidence="2">
    <location>
        <begin position="14"/>
        <end position="114"/>
    </location>
</feature>
<dbReference type="Pfam" id="PF00970">
    <property type="entry name" value="FAD_binding_6"/>
    <property type="match status" value="1"/>
</dbReference>
<dbReference type="InterPro" id="IPR001433">
    <property type="entry name" value="OxRdtase_FAD/NAD-bd"/>
</dbReference>
<dbReference type="PATRIC" id="fig|281456.6.peg.1202"/>
<evidence type="ECO:0000313" key="3">
    <source>
        <dbReference type="EMBL" id="KNZ70257.1"/>
    </source>
</evidence>
<dbReference type="InterPro" id="IPR008333">
    <property type="entry name" value="Cbr1-like_FAD-bd_dom"/>
</dbReference>
<feature type="binding site" evidence="1">
    <location>
        <position position="257"/>
    </location>
    <ligand>
        <name>[2Fe-2S] cluster</name>
        <dbReference type="ChEBI" id="CHEBI:190135"/>
    </ligand>
</feature>